<dbReference type="InParanoid" id="A0A090M489"/>
<evidence type="ECO:0000256" key="1">
    <source>
        <dbReference type="ARBA" id="ARBA00004651"/>
    </source>
</evidence>
<evidence type="ECO:0000256" key="7">
    <source>
        <dbReference type="ARBA" id="ARBA00023136"/>
    </source>
</evidence>
<keyword evidence="5 9" id="KW-0812">Transmembrane</keyword>
<feature type="transmembrane region" description="Helical" evidence="9">
    <location>
        <begin position="351"/>
        <end position="370"/>
    </location>
</feature>
<evidence type="ECO:0000256" key="6">
    <source>
        <dbReference type="ARBA" id="ARBA00022989"/>
    </source>
</evidence>
<comment type="caution">
    <text evidence="10">The sequence shown here is derived from an EMBL/GenBank/DDBJ whole genome shotgun (WGS) entry which is preliminary data.</text>
</comment>
<feature type="region of interest" description="Disordered" evidence="8">
    <location>
        <begin position="1"/>
        <end position="39"/>
    </location>
</feature>
<accession>A0A090M489</accession>
<dbReference type="GO" id="GO:0005886">
    <property type="term" value="C:plasma membrane"/>
    <property type="evidence" value="ECO:0007669"/>
    <property type="project" value="UniProtKB-SubCell"/>
</dbReference>
<evidence type="ECO:0000313" key="10">
    <source>
        <dbReference type="EMBL" id="CEF99055.1"/>
    </source>
</evidence>
<dbReference type="AlphaFoldDB" id="A0A090M489"/>
<evidence type="ECO:0000256" key="8">
    <source>
        <dbReference type="SAM" id="MobiDB-lite"/>
    </source>
</evidence>
<dbReference type="GeneID" id="9831780"/>
<keyword evidence="3" id="KW-0813">Transport</keyword>
<gene>
    <name evidence="10" type="ORF">OT_ostta09g02200</name>
</gene>
<dbReference type="EMBL" id="CAID01000009">
    <property type="protein sequence ID" value="CEF99055.1"/>
    <property type="molecule type" value="Genomic_DNA"/>
</dbReference>
<dbReference type="KEGG" id="ota:OT_ostta09g02200"/>
<dbReference type="PANTHER" id="PTHR21716:SF53">
    <property type="entry name" value="PERMEASE PERM-RELATED"/>
    <property type="match status" value="1"/>
</dbReference>
<evidence type="ECO:0000313" key="11">
    <source>
        <dbReference type="Proteomes" id="UP000009170"/>
    </source>
</evidence>
<keyword evidence="11" id="KW-1185">Reference proteome</keyword>
<evidence type="ECO:0008006" key="12">
    <source>
        <dbReference type="Google" id="ProtNLM"/>
    </source>
</evidence>
<feature type="transmembrane region" description="Helical" evidence="9">
    <location>
        <begin position="306"/>
        <end position="339"/>
    </location>
</feature>
<organism evidence="10 11">
    <name type="scientific">Ostreococcus tauri</name>
    <name type="common">Marine green alga</name>
    <dbReference type="NCBI Taxonomy" id="70448"/>
    <lineage>
        <taxon>Eukaryota</taxon>
        <taxon>Viridiplantae</taxon>
        <taxon>Chlorophyta</taxon>
        <taxon>Mamiellophyceae</taxon>
        <taxon>Mamiellales</taxon>
        <taxon>Bathycoccaceae</taxon>
        <taxon>Ostreococcus</taxon>
    </lineage>
</organism>
<feature type="transmembrane region" description="Helical" evidence="9">
    <location>
        <begin position="277"/>
        <end position="300"/>
    </location>
</feature>
<dbReference type="OrthoDB" id="415056at2759"/>
<evidence type="ECO:0000256" key="9">
    <source>
        <dbReference type="SAM" id="Phobius"/>
    </source>
</evidence>
<name>A0A090M489_OSTTA</name>
<evidence type="ECO:0000256" key="5">
    <source>
        <dbReference type="ARBA" id="ARBA00022692"/>
    </source>
</evidence>
<reference evidence="10 11" key="2">
    <citation type="journal article" date="2014" name="BMC Genomics">
        <title>An improved genome of the model marine alga Ostreococcus tauri unfolds by assessing Illumina de novo assemblies.</title>
        <authorList>
            <person name="Blanc-Mathieu R."/>
            <person name="Verhelst B."/>
            <person name="Derelle E."/>
            <person name="Rombauts S."/>
            <person name="Bouget F.Y."/>
            <person name="Carre I."/>
            <person name="Chateau A."/>
            <person name="Eyre-Walker A."/>
            <person name="Grimsley N."/>
            <person name="Moreau H."/>
            <person name="Piegu B."/>
            <person name="Rivals E."/>
            <person name="Schackwitz W."/>
            <person name="Van de Peer Y."/>
            <person name="Piganeau G."/>
        </authorList>
    </citation>
    <scope>NUCLEOTIDE SEQUENCE [LARGE SCALE GENOMIC DNA]</scope>
    <source>
        <strain evidence="11">OTTH 0595 / CCAP 157/2 / RCC745</strain>
    </source>
</reference>
<evidence type="ECO:0000256" key="3">
    <source>
        <dbReference type="ARBA" id="ARBA00022448"/>
    </source>
</evidence>
<feature type="transmembrane region" description="Helical" evidence="9">
    <location>
        <begin position="382"/>
        <end position="407"/>
    </location>
</feature>
<keyword evidence="6 9" id="KW-1133">Transmembrane helix</keyword>
<keyword evidence="7 9" id="KW-0472">Membrane</keyword>
<evidence type="ECO:0000256" key="2">
    <source>
        <dbReference type="ARBA" id="ARBA00009773"/>
    </source>
</evidence>
<comment type="subcellular location">
    <subcellularLocation>
        <location evidence="1">Cell membrane</location>
        <topology evidence="1">Multi-pass membrane protein</topology>
    </subcellularLocation>
</comment>
<dbReference type="Pfam" id="PF01594">
    <property type="entry name" value="AI-2E_transport"/>
    <property type="match status" value="1"/>
</dbReference>
<dbReference type="RefSeq" id="XP_022839621.1">
    <property type="nucleotide sequence ID" value="XM_022983346.1"/>
</dbReference>
<keyword evidence="4" id="KW-1003">Cell membrane</keyword>
<dbReference type="Proteomes" id="UP000009170">
    <property type="component" value="Unassembled WGS sequence"/>
</dbReference>
<evidence type="ECO:0000256" key="4">
    <source>
        <dbReference type="ARBA" id="ARBA00022475"/>
    </source>
</evidence>
<feature type="transmembrane region" description="Helical" evidence="9">
    <location>
        <begin position="131"/>
        <end position="164"/>
    </location>
</feature>
<reference evidence="11" key="1">
    <citation type="journal article" date="2006" name="Proc. Natl. Acad. Sci. U.S.A.">
        <title>Genome analysis of the smallest free-living eukaryote Ostreococcus tauri unveils many unique features.</title>
        <authorList>
            <person name="Derelle E."/>
            <person name="Ferraz C."/>
            <person name="Rombauts S."/>
            <person name="Rouze P."/>
            <person name="Worden A.Z."/>
            <person name="Robbens S."/>
            <person name="Partensky F."/>
            <person name="Degroeve S."/>
            <person name="Echeynie S."/>
            <person name="Cooke R."/>
            <person name="Saeys Y."/>
            <person name="Wuyts J."/>
            <person name="Jabbari K."/>
            <person name="Bowler C."/>
            <person name="Panaud O."/>
            <person name="Piegu B."/>
            <person name="Ball S.G."/>
            <person name="Ral J.-P."/>
            <person name="Bouget F.-Y."/>
            <person name="Piganeau G."/>
            <person name="De Baets B."/>
            <person name="Picard A."/>
            <person name="Delseny M."/>
            <person name="Demaille J."/>
            <person name="Van de Peer Y."/>
            <person name="Moreau H."/>
        </authorList>
    </citation>
    <scope>NUCLEOTIDE SEQUENCE [LARGE SCALE GENOMIC DNA]</scope>
    <source>
        <strain evidence="11">OTTH 0595 / CCAP 157/2 / RCC745</strain>
    </source>
</reference>
<dbReference type="InterPro" id="IPR002549">
    <property type="entry name" value="AI-2E-like"/>
</dbReference>
<dbReference type="PANTHER" id="PTHR21716">
    <property type="entry name" value="TRANSMEMBRANE PROTEIN"/>
    <property type="match status" value="1"/>
</dbReference>
<sequence>MPRRAPAPDGDDFTFRPPPDARADVGEDEAATPSPSRPFGQLLGNFPDEGFSPVLAPPSRAASARDVTVITLGVVVIASASAYWLLQVLAYLLRPLVTAVGAALLLRPLVDFVSDKGYQRETLRRHRARLLCCGGTFTVPRIVAIVLALAVTCAVFGTLIWALYLGRVYVAVHVKDPAWYARFTSRVNAIGQSMSEAARRIFKKDDIAEQAWDRLQNEIEGALKDAEFWENLGVGAFHYLQDVMLMLFYTLFLLLPRRELSFSRSLVVRRIRKATRRFVSIMVQIAMVRALLVGVLLGLCRMPWPLAIAIAIVSFWLFFIPTLGSIIASILPLPIIVLLPDMTANQRAAGVFIPNLVSFLVGDLIGPVVYRKGLDLNEVTVLFALVFWYSVWGAPGAVLGVPLTCALKIVLEEIPHEGAHALASVMAPAQAGSSREGLDSSHETIRVPMTFTFIAWVKRKYDHLFMPRQTLRPRTQQDEEALLDSSPDSSD</sequence>
<protein>
    <recommendedName>
        <fullName evidence="12">AI-2E family transporter</fullName>
    </recommendedName>
</protein>
<feature type="transmembrane region" description="Helical" evidence="9">
    <location>
        <begin position="67"/>
        <end position="86"/>
    </location>
</feature>
<proteinExistence type="inferred from homology"/>
<comment type="similarity">
    <text evidence="2">Belongs to the autoinducer-2 exporter (AI-2E) (TC 2.A.86) family.</text>
</comment>